<evidence type="ECO:0000313" key="2">
    <source>
        <dbReference type="Proteomes" id="UP000789759"/>
    </source>
</evidence>
<sequence length="115" mass="13606">MQKNVKNLPDKLSNKYVVSLISQRLSRNYTEDKFLKSTNNSNNIAKIDNINIKLEQIIISEKNKERETRNSYWYSKVELLALHIRNISKQLYISRLHISVDNMMIHFSGHSSYTF</sequence>
<dbReference type="Proteomes" id="UP000789759">
    <property type="component" value="Unassembled WGS sequence"/>
</dbReference>
<dbReference type="AlphaFoldDB" id="A0A9N9ENX6"/>
<protein>
    <submittedName>
        <fullName evidence="1">14247_t:CDS:1</fullName>
    </submittedName>
</protein>
<keyword evidence="2" id="KW-1185">Reference proteome</keyword>
<comment type="caution">
    <text evidence="1">The sequence shown here is derived from an EMBL/GenBank/DDBJ whole genome shotgun (WGS) entry which is preliminary data.</text>
</comment>
<organism evidence="1 2">
    <name type="scientific">Cetraspora pellucida</name>
    <dbReference type="NCBI Taxonomy" id="1433469"/>
    <lineage>
        <taxon>Eukaryota</taxon>
        <taxon>Fungi</taxon>
        <taxon>Fungi incertae sedis</taxon>
        <taxon>Mucoromycota</taxon>
        <taxon>Glomeromycotina</taxon>
        <taxon>Glomeromycetes</taxon>
        <taxon>Diversisporales</taxon>
        <taxon>Gigasporaceae</taxon>
        <taxon>Cetraspora</taxon>
    </lineage>
</organism>
<proteinExistence type="predicted"/>
<reference evidence="1" key="1">
    <citation type="submission" date="2021-06" db="EMBL/GenBank/DDBJ databases">
        <authorList>
            <person name="Kallberg Y."/>
            <person name="Tangrot J."/>
            <person name="Rosling A."/>
        </authorList>
    </citation>
    <scope>NUCLEOTIDE SEQUENCE</scope>
    <source>
        <strain evidence="1">FL966</strain>
    </source>
</reference>
<accession>A0A9N9ENX6</accession>
<gene>
    <name evidence="1" type="ORF">CPELLU_LOCUS10847</name>
</gene>
<dbReference type="EMBL" id="CAJVQA010009189">
    <property type="protein sequence ID" value="CAG8682027.1"/>
    <property type="molecule type" value="Genomic_DNA"/>
</dbReference>
<dbReference type="OrthoDB" id="2433259at2759"/>
<name>A0A9N9ENX6_9GLOM</name>
<evidence type="ECO:0000313" key="1">
    <source>
        <dbReference type="EMBL" id="CAG8682027.1"/>
    </source>
</evidence>